<proteinExistence type="predicted"/>
<feature type="region of interest" description="Disordered" evidence="1">
    <location>
        <begin position="1"/>
        <end position="21"/>
    </location>
</feature>
<protein>
    <submittedName>
        <fullName evidence="2">Uncharacterized protein</fullName>
    </submittedName>
</protein>
<dbReference type="Proteomes" id="UP000284751">
    <property type="component" value="Unassembled WGS sequence"/>
</dbReference>
<comment type="caution">
    <text evidence="2">The sequence shown here is derived from an EMBL/GenBank/DDBJ whole genome shotgun (WGS) entry which is preliminary data.</text>
</comment>
<dbReference type="AlphaFoldDB" id="A0A412AY91"/>
<evidence type="ECO:0000313" key="2">
    <source>
        <dbReference type="EMBL" id="RGQ41535.1"/>
    </source>
</evidence>
<reference evidence="2 3" key="1">
    <citation type="submission" date="2018-08" db="EMBL/GenBank/DDBJ databases">
        <title>A genome reference for cultivated species of the human gut microbiota.</title>
        <authorList>
            <person name="Zou Y."/>
            <person name="Xue W."/>
            <person name="Luo G."/>
        </authorList>
    </citation>
    <scope>NUCLEOTIDE SEQUENCE [LARGE SCALE GENOMIC DNA]</scope>
    <source>
        <strain evidence="2 3">AF28-26</strain>
    </source>
</reference>
<feature type="region of interest" description="Disordered" evidence="1">
    <location>
        <begin position="38"/>
        <end position="57"/>
    </location>
</feature>
<accession>A0A412AY91</accession>
<sequence>MLDSETTGYAGVSESNDRQSVTVGGLPALFRTHSSKRRLTAPGFGAPGGKGSYAPGSGIDEPGALQAKMFAGSSVLPFCRGKIYHK</sequence>
<dbReference type="EMBL" id="QRTC01000017">
    <property type="protein sequence ID" value="RGQ41535.1"/>
    <property type="molecule type" value="Genomic_DNA"/>
</dbReference>
<evidence type="ECO:0000256" key="1">
    <source>
        <dbReference type="SAM" id="MobiDB-lite"/>
    </source>
</evidence>
<evidence type="ECO:0000313" key="3">
    <source>
        <dbReference type="Proteomes" id="UP000284751"/>
    </source>
</evidence>
<name>A0A412AY91_9FIRM</name>
<gene>
    <name evidence="2" type="ORF">DWY99_05845</name>
</gene>
<organism evidence="2 3">
    <name type="scientific">[Clostridium] leptum</name>
    <dbReference type="NCBI Taxonomy" id="1535"/>
    <lineage>
        <taxon>Bacteria</taxon>
        <taxon>Bacillati</taxon>
        <taxon>Bacillota</taxon>
        <taxon>Clostridia</taxon>
        <taxon>Eubacteriales</taxon>
        <taxon>Oscillospiraceae</taxon>
        <taxon>Oscillospiraceae incertae sedis</taxon>
    </lineage>
</organism>